<organism evidence="2 3">
    <name type="scientific">Streblomastix strix</name>
    <dbReference type="NCBI Taxonomy" id="222440"/>
    <lineage>
        <taxon>Eukaryota</taxon>
        <taxon>Metamonada</taxon>
        <taxon>Preaxostyla</taxon>
        <taxon>Oxymonadida</taxon>
        <taxon>Streblomastigidae</taxon>
        <taxon>Streblomastix</taxon>
    </lineage>
</organism>
<dbReference type="InterPro" id="IPR036915">
    <property type="entry name" value="Cyclin-like_sf"/>
</dbReference>
<dbReference type="AlphaFoldDB" id="A0A5J4WA48"/>
<protein>
    <recommendedName>
        <fullName evidence="1">Cyclin N-terminal domain-containing protein</fullName>
    </recommendedName>
</protein>
<sequence length="205" mass="23268">MTPGARERQKEIEQLKKQIKQTSQYIFNEDQFEREIEDPSNSIITSSSITRNGIERPKRKLPPQSVDAMINRLSHGNKIILSPKKQVELSKKSYKWLPESNIKDNDMVAIIGACLLLSSKVEEQRREVDDIAFVVGSKKEDVETSEIVLLTALKFNLVVWHPTRPADGALLDLKNSTSDRFAIFDVAVSFRTIASSLCTPQQSFY</sequence>
<dbReference type="InterPro" id="IPR006671">
    <property type="entry name" value="Cyclin_N"/>
</dbReference>
<dbReference type="Pfam" id="PF00134">
    <property type="entry name" value="Cyclin_N"/>
    <property type="match status" value="1"/>
</dbReference>
<dbReference type="OrthoDB" id="25002at2759"/>
<dbReference type="Gene3D" id="1.10.472.10">
    <property type="entry name" value="Cyclin-like"/>
    <property type="match status" value="1"/>
</dbReference>
<gene>
    <name evidence="2" type="ORF">EZS28_012936</name>
</gene>
<reference evidence="2 3" key="1">
    <citation type="submission" date="2019-03" db="EMBL/GenBank/DDBJ databases">
        <title>Single cell metagenomics reveals metabolic interactions within the superorganism composed of flagellate Streblomastix strix and complex community of Bacteroidetes bacteria on its surface.</title>
        <authorList>
            <person name="Treitli S.C."/>
            <person name="Kolisko M."/>
            <person name="Husnik F."/>
            <person name="Keeling P."/>
            <person name="Hampl V."/>
        </authorList>
    </citation>
    <scope>NUCLEOTIDE SEQUENCE [LARGE SCALE GENOMIC DNA]</scope>
    <source>
        <strain evidence="2">ST1C</strain>
    </source>
</reference>
<evidence type="ECO:0000313" key="3">
    <source>
        <dbReference type="Proteomes" id="UP000324800"/>
    </source>
</evidence>
<name>A0A5J4WA48_9EUKA</name>
<dbReference type="SUPFAM" id="SSF47954">
    <property type="entry name" value="Cyclin-like"/>
    <property type="match status" value="1"/>
</dbReference>
<dbReference type="EMBL" id="SNRW01002849">
    <property type="protein sequence ID" value="KAA6391535.1"/>
    <property type="molecule type" value="Genomic_DNA"/>
</dbReference>
<dbReference type="Proteomes" id="UP000324800">
    <property type="component" value="Unassembled WGS sequence"/>
</dbReference>
<evidence type="ECO:0000313" key="2">
    <source>
        <dbReference type="EMBL" id="KAA6391535.1"/>
    </source>
</evidence>
<evidence type="ECO:0000259" key="1">
    <source>
        <dbReference type="Pfam" id="PF00134"/>
    </source>
</evidence>
<feature type="domain" description="Cyclin N-terminal" evidence="1">
    <location>
        <begin position="99"/>
        <end position="157"/>
    </location>
</feature>
<accession>A0A5J4WA48</accession>
<comment type="caution">
    <text evidence="2">The sequence shown here is derived from an EMBL/GenBank/DDBJ whole genome shotgun (WGS) entry which is preliminary data.</text>
</comment>
<proteinExistence type="predicted"/>